<dbReference type="GeneID" id="95599632"/>
<dbReference type="EMBL" id="CP084204">
    <property type="protein sequence ID" value="UZX20893.1"/>
    <property type="molecule type" value="Genomic_DNA"/>
</dbReference>
<gene>
    <name evidence="1" type="ORF">LDH80_09295</name>
</gene>
<name>A0ABY6QSX1_9ACTN</name>
<dbReference type="Pfam" id="PF20062">
    <property type="entry name" value="DUF6461"/>
    <property type="match status" value="1"/>
</dbReference>
<organism evidence="1 2">
    <name type="scientific">Streptomyces tanashiensis</name>
    <dbReference type="NCBI Taxonomy" id="67367"/>
    <lineage>
        <taxon>Bacteria</taxon>
        <taxon>Bacillati</taxon>
        <taxon>Actinomycetota</taxon>
        <taxon>Actinomycetes</taxon>
        <taxon>Kitasatosporales</taxon>
        <taxon>Streptomycetaceae</taxon>
        <taxon>Streptomyces</taxon>
    </lineage>
</organism>
<evidence type="ECO:0000313" key="1">
    <source>
        <dbReference type="EMBL" id="UZX20893.1"/>
    </source>
</evidence>
<dbReference type="Proteomes" id="UP001164506">
    <property type="component" value="Chromosome"/>
</dbReference>
<protein>
    <submittedName>
        <fullName evidence="1">DUF6461 domain-containing protein</fullName>
    </submittedName>
</protein>
<dbReference type="InterPro" id="IPR045592">
    <property type="entry name" value="DUF6461"/>
</dbReference>
<accession>A0ABY6QSX1</accession>
<reference evidence="1" key="1">
    <citation type="submission" date="2021-09" db="EMBL/GenBank/DDBJ databases">
        <title>Complete genome sequence and metabolic characterization of Streptomyces tanashiensis DSM 731 the producer of antibacterial Kalafungin and diverse secondary metabolites.</title>
        <authorList>
            <person name="Abbasi M.N."/>
            <person name="Anwar M.N."/>
            <person name="Alam K."/>
            <person name="Shoaib M."/>
            <person name="Lin Z."/>
            <person name="Hayat M."/>
            <person name="Ali M.I."/>
            <person name="Malik H.M.T."/>
            <person name="Ahmed I."/>
            <person name="Li A."/>
            <person name="Hailong Wang H."/>
            <person name="Zhang Y."/>
        </authorList>
    </citation>
    <scope>NUCLEOTIDE SEQUENCE</scope>
    <source>
        <strain evidence="1">Kala</strain>
    </source>
</reference>
<dbReference type="RefSeq" id="WP_267258497.1">
    <property type="nucleotide sequence ID" value="NZ_CP084204.1"/>
</dbReference>
<evidence type="ECO:0000313" key="2">
    <source>
        <dbReference type="Proteomes" id="UP001164506"/>
    </source>
</evidence>
<keyword evidence="2" id="KW-1185">Reference proteome</keyword>
<sequence>MAEDGIQWIAEVFDAYCVTFARDLDVAALVRRLGGEPARVRRDVSVGEALSWAMDQGSVALLGTCAGWAFAVELWSHEGAERGAPERVSAGTESVVLVSSTGPEAFLHSGDGVLLASFEPGTPAEDWSGAAPDALRATLAAAGLLAGDGTPCPGHDTDGAWMLAAAERAFGLSLPRRTLEHGTTEAVLLP</sequence>
<proteinExistence type="predicted"/>